<dbReference type="EMBL" id="FQZH01000001">
    <property type="protein sequence ID" value="SHI98384.1"/>
    <property type="molecule type" value="Genomic_DNA"/>
</dbReference>
<reference evidence="2 3" key="1">
    <citation type="submission" date="2016-11" db="EMBL/GenBank/DDBJ databases">
        <authorList>
            <person name="Jaros S."/>
            <person name="Januszkiewicz K."/>
            <person name="Wedrychowicz H."/>
        </authorList>
    </citation>
    <scope>NUCLEOTIDE SEQUENCE [LARGE SCALE GENOMIC DNA]</scope>
    <source>
        <strain evidence="2 3">DSM 22807</strain>
    </source>
</reference>
<evidence type="ECO:0000256" key="1">
    <source>
        <dbReference type="SAM" id="Phobius"/>
    </source>
</evidence>
<feature type="transmembrane region" description="Helical" evidence="1">
    <location>
        <begin position="162"/>
        <end position="183"/>
    </location>
</feature>
<feature type="transmembrane region" description="Helical" evidence="1">
    <location>
        <begin position="64"/>
        <end position="84"/>
    </location>
</feature>
<evidence type="ECO:0000313" key="3">
    <source>
        <dbReference type="Proteomes" id="UP000184232"/>
    </source>
</evidence>
<keyword evidence="1" id="KW-1133">Transmembrane helix</keyword>
<name>A0A1M6FL40_9FLAO</name>
<keyword evidence="1" id="KW-0812">Transmembrane</keyword>
<protein>
    <recommendedName>
        <fullName evidence="4">DUF4271 domain-containing protein</fullName>
    </recommendedName>
</protein>
<feature type="transmembrane region" description="Helical" evidence="1">
    <location>
        <begin position="96"/>
        <end position="115"/>
    </location>
</feature>
<feature type="transmembrane region" description="Helical" evidence="1">
    <location>
        <begin position="15"/>
        <end position="34"/>
    </location>
</feature>
<proteinExistence type="predicted"/>
<dbReference type="Proteomes" id="UP000184232">
    <property type="component" value="Unassembled WGS sequence"/>
</dbReference>
<feature type="transmembrane region" description="Helical" evidence="1">
    <location>
        <begin position="195"/>
        <end position="217"/>
    </location>
</feature>
<dbReference type="STRING" id="683124.SAMN05444337_1264"/>
<evidence type="ECO:0008006" key="4">
    <source>
        <dbReference type="Google" id="ProtNLM"/>
    </source>
</evidence>
<dbReference type="Pfam" id="PF14093">
    <property type="entry name" value="DUF4271"/>
    <property type="match status" value="1"/>
</dbReference>
<keyword evidence="1" id="KW-0472">Membrane</keyword>
<sequence length="219" mass="26092">METIFKERLFNFHDWATILFFVAFVVIAVNKNVFTARFNEFVRLGVSDKYIKIYKDSSNMRSGFTISMFAVQLISLSFFILLMLTNFGKTTKTDGITYLRIATFLGVFILSKYLIEKIIATTFHIEEFADQFNLLKVSYRTYLGVVLLPINVVLFYNSFNNHWIYIVLIVILLVWNFLTYFFTLKAHQNLVTRKLFYFILYLCTLEIAPYYFMYYWITK</sequence>
<feature type="transmembrane region" description="Helical" evidence="1">
    <location>
        <begin position="139"/>
        <end position="156"/>
    </location>
</feature>
<accession>A0A1M6FL40</accession>
<organism evidence="2 3">
    <name type="scientific">Flavobacterium haoranii</name>
    <dbReference type="NCBI Taxonomy" id="683124"/>
    <lineage>
        <taxon>Bacteria</taxon>
        <taxon>Pseudomonadati</taxon>
        <taxon>Bacteroidota</taxon>
        <taxon>Flavobacteriia</taxon>
        <taxon>Flavobacteriales</taxon>
        <taxon>Flavobacteriaceae</taxon>
        <taxon>Flavobacterium</taxon>
    </lineage>
</organism>
<dbReference type="RefSeq" id="WP_072783057.1">
    <property type="nucleotide sequence ID" value="NZ_CP045292.1"/>
</dbReference>
<dbReference type="AlphaFoldDB" id="A0A1M6FL40"/>
<keyword evidence="3" id="KW-1185">Reference proteome</keyword>
<dbReference type="OrthoDB" id="1438590at2"/>
<gene>
    <name evidence="2" type="ORF">SAMN05444337_1264</name>
</gene>
<evidence type="ECO:0000313" key="2">
    <source>
        <dbReference type="EMBL" id="SHI98384.1"/>
    </source>
</evidence>
<dbReference type="InterPro" id="IPR025367">
    <property type="entry name" value="DUF4271"/>
</dbReference>